<gene>
    <name evidence="1" type="ORF">SDC9_155227</name>
</gene>
<proteinExistence type="predicted"/>
<dbReference type="EMBL" id="VSSQ01053962">
    <property type="protein sequence ID" value="MPN07952.1"/>
    <property type="molecule type" value="Genomic_DNA"/>
</dbReference>
<protein>
    <submittedName>
        <fullName evidence="1">Uncharacterized protein</fullName>
    </submittedName>
</protein>
<organism evidence="1">
    <name type="scientific">bioreactor metagenome</name>
    <dbReference type="NCBI Taxonomy" id="1076179"/>
    <lineage>
        <taxon>unclassified sequences</taxon>
        <taxon>metagenomes</taxon>
        <taxon>ecological metagenomes</taxon>
    </lineage>
</organism>
<accession>A0A645F356</accession>
<dbReference type="AlphaFoldDB" id="A0A645F356"/>
<name>A0A645F356_9ZZZZ</name>
<sequence>MLIKQLGQRSTAGAHGAAQIQGGLACTNSLNELSQQADVLVDQHPFGFIQLSFGLASDQGCIGGKVALERGSLLFQAGFEGCLCCRIACERMAKQGDGK</sequence>
<reference evidence="1" key="1">
    <citation type="submission" date="2019-08" db="EMBL/GenBank/DDBJ databases">
        <authorList>
            <person name="Kucharzyk K."/>
            <person name="Murdoch R.W."/>
            <person name="Higgins S."/>
            <person name="Loffler F."/>
        </authorList>
    </citation>
    <scope>NUCLEOTIDE SEQUENCE</scope>
</reference>
<comment type="caution">
    <text evidence="1">The sequence shown here is derived from an EMBL/GenBank/DDBJ whole genome shotgun (WGS) entry which is preliminary data.</text>
</comment>
<evidence type="ECO:0000313" key="1">
    <source>
        <dbReference type="EMBL" id="MPN07952.1"/>
    </source>
</evidence>
<dbReference type="PROSITE" id="PS51257">
    <property type="entry name" value="PROKAR_LIPOPROTEIN"/>
    <property type="match status" value="1"/>
</dbReference>